<dbReference type="Gene3D" id="2.170.150.20">
    <property type="entry name" value="Peptide methionine sulfoxide reductase"/>
    <property type="match status" value="1"/>
</dbReference>
<comment type="caution">
    <text evidence="13">The sequence shown here is derived from an EMBL/GenBank/DDBJ whole genome shotgun (WGS) entry which is preliminary data.</text>
</comment>
<proteinExistence type="inferred from homology"/>
<gene>
    <name evidence="10" type="primary">msrB</name>
    <name evidence="11" type="synonym">msrA</name>
    <name evidence="13" type="ORF">CF394_07085</name>
</gene>
<feature type="active site" evidence="11">
    <location>
        <position position="16"/>
    </location>
</feature>
<sequence>MKRTNEYHKATFAGGCYWCMVPPFAGMPGIDQIIAGYADGKNDQLVSPQALSNNFVQREAVQITFNPLVYSYDKLLTIFWRSIDPTDAGGQFQDRGEAYKTAIFYHDDEQKKSAEQAKRELEESQRFSGSIATDIIAAGFFHPAEEKYQDYYKKNAFHYRKHCEESGRKEFIEKKWRIEKEGGRLKSRLTPLQYEVTQKNATEKPYENEFHNFTEEGIYVDIVSGEPLFSSIDQYDAGCGWPSFTRPISQYHINDVLDQRYGMNRTEVRSKFSDSHLGHLFYDGPKDKGGVRYCINSAALRFIPKDELEKEGYGEYRHLYKGTEQEGSFPDD</sequence>
<evidence type="ECO:0000256" key="11">
    <source>
        <dbReference type="HAMAP-Rule" id="MF_01401"/>
    </source>
</evidence>
<dbReference type="PANTHER" id="PTHR10173:SF59">
    <property type="entry name" value="PEPTIDE METHIONINE SULFOXIDE REDUCTASE MSRA_MSRB"/>
    <property type="match status" value="1"/>
</dbReference>
<dbReference type="GO" id="GO:0033744">
    <property type="term" value="F:L-methionine:thioredoxin-disulfide S-oxidoreductase activity"/>
    <property type="evidence" value="ECO:0007669"/>
    <property type="project" value="RHEA"/>
</dbReference>
<keyword evidence="14" id="KW-1185">Reference proteome</keyword>
<comment type="catalytic activity">
    <reaction evidence="8 10">
        <text>L-methionyl-[protein] + [thioredoxin]-disulfide + H2O = L-methionyl-(R)-S-oxide-[protein] + [thioredoxin]-dithiol</text>
        <dbReference type="Rhea" id="RHEA:24164"/>
        <dbReference type="Rhea" id="RHEA-COMP:10698"/>
        <dbReference type="Rhea" id="RHEA-COMP:10700"/>
        <dbReference type="Rhea" id="RHEA-COMP:12313"/>
        <dbReference type="Rhea" id="RHEA-COMP:12314"/>
        <dbReference type="ChEBI" id="CHEBI:15377"/>
        <dbReference type="ChEBI" id="CHEBI:16044"/>
        <dbReference type="ChEBI" id="CHEBI:29950"/>
        <dbReference type="ChEBI" id="CHEBI:45764"/>
        <dbReference type="ChEBI" id="CHEBI:50058"/>
        <dbReference type="EC" id="1.8.4.12"/>
    </reaction>
</comment>
<evidence type="ECO:0000256" key="10">
    <source>
        <dbReference type="HAMAP-Rule" id="MF_01400"/>
    </source>
</evidence>
<dbReference type="AlphaFoldDB" id="A0A264W3R8"/>
<dbReference type="NCBIfam" id="TIGR00357">
    <property type="entry name" value="peptide-methionine (R)-S-oxide reductase MsrB"/>
    <property type="match status" value="1"/>
</dbReference>
<dbReference type="HAMAP" id="MF_01401">
    <property type="entry name" value="MsrA"/>
    <property type="match status" value="1"/>
</dbReference>
<comment type="catalytic activity">
    <reaction evidence="7 11">
        <text>L-methionyl-[protein] + [thioredoxin]-disulfide + H2O = L-methionyl-(S)-S-oxide-[protein] + [thioredoxin]-dithiol</text>
        <dbReference type="Rhea" id="RHEA:14217"/>
        <dbReference type="Rhea" id="RHEA-COMP:10698"/>
        <dbReference type="Rhea" id="RHEA-COMP:10700"/>
        <dbReference type="Rhea" id="RHEA-COMP:12313"/>
        <dbReference type="Rhea" id="RHEA-COMP:12315"/>
        <dbReference type="ChEBI" id="CHEBI:15377"/>
        <dbReference type="ChEBI" id="CHEBI:16044"/>
        <dbReference type="ChEBI" id="CHEBI:29950"/>
        <dbReference type="ChEBI" id="CHEBI:44120"/>
        <dbReference type="ChEBI" id="CHEBI:50058"/>
        <dbReference type="EC" id="1.8.4.11"/>
    </reaction>
</comment>
<comment type="function">
    <text evidence="6 11">Has an important function as a repair enzyme for proteins that have been inactivated by oxidation. Catalyzes the reversible oxidation-reduction of methionine sulfoxide in proteins to methionine.</text>
</comment>
<dbReference type="Pfam" id="PF01625">
    <property type="entry name" value="PMSR"/>
    <property type="match status" value="1"/>
</dbReference>
<feature type="domain" description="MsrB" evidence="12">
    <location>
        <begin position="182"/>
        <end position="305"/>
    </location>
</feature>
<evidence type="ECO:0000259" key="12">
    <source>
        <dbReference type="PROSITE" id="PS51790"/>
    </source>
</evidence>
<dbReference type="GO" id="GO:0006979">
    <property type="term" value="P:response to oxidative stress"/>
    <property type="evidence" value="ECO:0007669"/>
    <property type="project" value="InterPro"/>
</dbReference>
<dbReference type="InterPro" id="IPR002569">
    <property type="entry name" value="Met_Sox_Rdtase_MsrA_dom"/>
</dbReference>
<dbReference type="InterPro" id="IPR028427">
    <property type="entry name" value="Met_Sox_Rdtase_MsrB"/>
</dbReference>
<evidence type="ECO:0000256" key="8">
    <source>
        <dbReference type="ARBA" id="ARBA00048488"/>
    </source>
</evidence>
<reference evidence="13 14" key="1">
    <citation type="submission" date="2017-07" db="EMBL/GenBank/DDBJ databases">
        <title>Tetzosporium hominis gen.nov. sp.nov.</title>
        <authorList>
            <person name="Tetz G."/>
            <person name="Tetz V."/>
        </authorList>
    </citation>
    <scope>NUCLEOTIDE SEQUENCE [LARGE SCALE GENOMIC DNA]</scope>
    <source>
        <strain evidence="13 14">VT-49</strain>
    </source>
</reference>
<evidence type="ECO:0000256" key="1">
    <source>
        <dbReference type="ARBA" id="ARBA00007174"/>
    </source>
</evidence>
<dbReference type="GO" id="GO:0005737">
    <property type="term" value="C:cytoplasm"/>
    <property type="evidence" value="ECO:0007669"/>
    <property type="project" value="TreeGrafter"/>
</dbReference>
<dbReference type="GO" id="GO:0033743">
    <property type="term" value="F:peptide-methionine (R)-S-oxide reductase activity"/>
    <property type="evidence" value="ECO:0007669"/>
    <property type="project" value="UniProtKB-UniRule"/>
</dbReference>
<comment type="similarity">
    <text evidence="1 10">Belongs to the MsrB Met sulfoxide reductase family.</text>
</comment>
<dbReference type="Gene3D" id="3.30.1060.10">
    <property type="entry name" value="Peptide methionine sulphoxide reductase MsrA"/>
    <property type="match status" value="1"/>
</dbReference>
<dbReference type="SUPFAM" id="SSF55068">
    <property type="entry name" value="Peptide methionine sulfoxide reductase"/>
    <property type="match status" value="1"/>
</dbReference>
<protein>
    <recommendedName>
        <fullName evidence="10 11">Multifunctional fusion protein</fullName>
    </recommendedName>
    <domain>
        <recommendedName>
            <fullName evidence="11">Peptide methionine sulfoxide reductase MsrA</fullName>
            <shortName evidence="11">Protein-methionine-S-oxide reductase</shortName>
            <ecNumber evidence="11">1.8.4.11</ecNumber>
        </recommendedName>
        <alternativeName>
            <fullName evidence="11">Peptide-methionine (S)-S-oxide reductase</fullName>
            <shortName evidence="11">Peptide Met(O) reductase</shortName>
        </alternativeName>
    </domain>
    <domain>
        <recommendedName>
            <fullName evidence="10">Peptide methionine sulfoxide reductase MsrB</fullName>
            <ecNumber evidence="10">1.8.4.12</ecNumber>
        </recommendedName>
        <alternativeName>
            <fullName evidence="10">Peptide-methionine (R)-S-oxide reductase</fullName>
        </alternativeName>
    </domain>
</protein>
<evidence type="ECO:0000256" key="5">
    <source>
        <dbReference type="ARBA" id="ARBA00023268"/>
    </source>
</evidence>
<evidence type="ECO:0000256" key="9">
    <source>
        <dbReference type="ARBA" id="ARBA00048782"/>
    </source>
</evidence>
<dbReference type="PANTHER" id="PTHR10173">
    <property type="entry name" value="METHIONINE SULFOXIDE REDUCTASE"/>
    <property type="match status" value="1"/>
</dbReference>
<comment type="similarity">
    <text evidence="11">Belongs to the MsrA Met sulfoxide reductase family.</text>
</comment>
<dbReference type="EC" id="1.8.4.11" evidence="11"/>
<evidence type="ECO:0000313" key="14">
    <source>
        <dbReference type="Proteomes" id="UP000217065"/>
    </source>
</evidence>
<dbReference type="Pfam" id="PF01641">
    <property type="entry name" value="SelR"/>
    <property type="match status" value="1"/>
</dbReference>
<dbReference type="EMBL" id="NOKQ01000199">
    <property type="protein sequence ID" value="OZS78219.1"/>
    <property type="molecule type" value="Genomic_DNA"/>
</dbReference>
<evidence type="ECO:0000256" key="7">
    <source>
        <dbReference type="ARBA" id="ARBA00047806"/>
    </source>
</evidence>
<dbReference type="InterPro" id="IPR011057">
    <property type="entry name" value="Mss4-like_sf"/>
</dbReference>
<organism evidence="13 14">
    <name type="scientific">Tetzosporium hominis</name>
    <dbReference type="NCBI Taxonomy" id="2020506"/>
    <lineage>
        <taxon>Bacteria</taxon>
        <taxon>Bacillati</taxon>
        <taxon>Bacillota</taxon>
        <taxon>Bacilli</taxon>
        <taxon>Bacillales</taxon>
        <taxon>Caryophanaceae</taxon>
        <taxon>Tetzosporium</taxon>
    </lineage>
</organism>
<dbReference type="GO" id="GO:0030091">
    <property type="term" value="P:protein repair"/>
    <property type="evidence" value="ECO:0007669"/>
    <property type="project" value="InterPro"/>
</dbReference>
<dbReference type="EC" id="1.8.4.12" evidence="10"/>
<evidence type="ECO:0000256" key="2">
    <source>
        <dbReference type="ARBA" id="ARBA00008076"/>
    </source>
</evidence>
<dbReference type="NCBIfam" id="TIGR00401">
    <property type="entry name" value="msrA"/>
    <property type="match status" value="1"/>
</dbReference>
<evidence type="ECO:0000256" key="4">
    <source>
        <dbReference type="ARBA" id="ARBA00023002"/>
    </source>
</evidence>
<dbReference type="SUPFAM" id="SSF51316">
    <property type="entry name" value="Mss4-like"/>
    <property type="match status" value="1"/>
</dbReference>
<comment type="similarity">
    <text evidence="3">In the N-terminal section; belongs to the MsrA Met sulfoxide reductase family.</text>
</comment>
<evidence type="ECO:0000256" key="6">
    <source>
        <dbReference type="ARBA" id="ARBA00024679"/>
    </source>
</evidence>
<feature type="active site" description="Nucleophile" evidence="10">
    <location>
        <position position="294"/>
    </location>
</feature>
<name>A0A264W3R8_9BACL</name>
<accession>A0A264W3R8</accession>
<dbReference type="PROSITE" id="PS51790">
    <property type="entry name" value="MSRB"/>
    <property type="match status" value="1"/>
</dbReference>
<dbReference type="RefSeq" id="WP_094942582.1">
    <property type="nucleotide sequence ID" value="NZ_NOKQ01000199.1"/>
</dbReference>
<keyword evidence="5" id="KW-0511">Multifunctional enzyme</keyword>
<dbReference type="OrthoDB" id="4174719at2"/>
<dbReference type="Proteomes" id="UP000217065">
    <property type="component" value="Unassembled WGS sequence"/>
</dbReference>
<dbReference type="GO" id="GO:0008113">
    <property type="term" value="F:peptide-methionine (S)-S-oxide reductase activity"/>
    <property type="evidence" value="ECO:0007669"/>
    <property type="project" value="UniProtKB-UniRule"/>
</dbReference>
<dbReference type="InterPro" id="IPR002579">
    <property type="entry name" value="Met_Sox_Rdtase_MsrB_dom"/>
</dbReference>
<dbReference type="FunFam" id="2.170.150.20:FF:000003">
    <property type="entry name" value="Peptide methionine sulfoxide reductase MsrB"/>
    <property type="match status" value="1"/>
</dbReference>
<evidence type="ECO:0000313" key="13">
    <source>
        <dbReference type="EMBL" id="OZS78219.1"/>
    </source>
</evidence>
<dbReference type="InterPro" id="IPR036509">
    <property type="entry name" value="Met_Sox_Rdtase_MsrA_sf"/>
</dbReference>
<comment type="caution">
    <text evidence="10">Lacks conserved residue(s) required for the propagation of feature annotation.</text>
</comment>
<dbReference type="HAMAP" id="MF_01400">
    <property type="entry name" value="MsrB"/>
    <property type="match status" value="1"/>
</dbReference>
<evidence type="ECO:0000256" key="3">
    <source>
        <dbReference type="ARBA" id="ARBA00011017"/>
    </source>
</evidence>
<keyword evidence="4 10" id="KW-0560">Oxidoreductase</keyword>
<comment type="catalytic activity">
    <reaction evidence="9 11">
        <text>[thioredoxin]-disulfide + L-methionine + H2O = L-methionine (S)-S-oxide + [thioredoxin]-dithiol</text>
        <dbReference type="Rhea" id="RHEA:19993"/>
        <dbReference type="Rhea" id="RHEA-COMP:10698"/>
        <dbReference type="Rhea" id="RHEA-COMP:10700"/>
        <dbReference type="ChEBI" id="CHEBI:15377"/>
        <dbReference type="ChEBI" id="CHEBI:29950"/>
        <dbReference type="ChEBI" id="CHEBI:50058"/>
        <dbReference type="ChEBI" id="CHEBI:57844"/>
        <dbReference type="ChEBI" id="CHEBI:58772"/>
        <dbReference type="EC" id="1.8.4.11"/>
    </reaction>
</comment>
<comment type="similarity">
    <text evidence="2">In the C-terminal section; belongs to the MsrB Met sulfoxide reductase family.</text>
</comment>